<dbReference type="GO" id="GO:0019825">
    <property type="term" value="F:oxygen binding"/>
    <property type="evidence" value="ECO:0007669"/>
    <property type="project" value="InterPro"/>
</dbReference>
<comment type="similarity">
    <text evidence="5">Belongs to the truncated hemoglobin family. Group II subfamily.</text>
</comment>
<organism evidence="6 7">
    <name type="scientific">Lederbergia citrea</name>
    <dbReference type="NCBI Taxonomy" id="2833581"/>
    <lineage>
        <taxon>Bacteria</taxon>
        <taxon>Bacillati</taxon>
        <taxon>Bacillota</taxon>
        <taxon>Bacilli</taxon>
        <taxon>Bacillales</taxon>
        <taxon>Bacillaceae</taxon>
        <taxon>Lederbergia</taxon>
    </lineage>
</organism>
<dbReference type="InterPro" id="IPR001486">
    <property type="entry name" value="Hemoglobin_trunc"/>
</dbReference>
<dbReference type="InterPro" id="IPR012292">
    <property type="entry name" value="Globin/Proto"/>
</dbReference>
<name>A0A942Z422_9BACI</name>
<dbReference type="AlphaFoldDB" id="A0A942Z422"/>
<proteinExistence type="inferred from homology"/>
<dbReference type="EMBL" id="JAGYPN010000002">
    <property type="protein sequence ID" value="MBS4223184.1"/>
    <property type="molecule type" value="Genomic_DNA"/>
</dbReference>
<keyword evidence="3" id="KW-0479">Metal-binding</keyword>
<dbReference type="Proteomes" id="UP000676456">
    <property type="component" value="Unassembled WGS sequence"/>
</dbReference>
<evidence type="ECO:0000256" key="2">
    <source>
        <dbReference type="ARBA" id="ARBA00022617"/>
    </source>
</evidence>
<comment type="caution">
    <text evidence="6">The sequence shown here is derived from an EMBL/GenBank/DDBJ whole genome shotgun (WGS) entry which is preliminary data.</text>
</comment>
<evidence type="ECO:0000256" key="4">
    <source>
        <dbReference type="ARBA" id="ARBA00023004"/>
    </source>
</evidence>
<keyword evidence="7" id="KW-1185">Reference proteome</keyword>
<keyword evidence="1" id="KW-0813">Transport</keyword>
<sequence>MVTKPRLQTLYDQIGANSIDELVKTFYPKVYADPNLSPFFEGDINEIMQKQRLFLTQFLGDPPLYSQELGPPAMRHRHLPFEITPDRAHSWLRCMKEAFEEVGLNDHPAGDIFYSRLTQVAAIMVNTEKND</sequence>
<accession>A0A942Z422</accession>
<dbReference type="RefSeq" id="WP_213098903.1">
    <property type="nucleotide sequence ID" value="NZ_JAGYPN010000002.1"/>
</dbReference>
<reference evidence="6 7" key="1">
    <citation type="submission" date="2021-05" db="EMBL/GenBank/DDBJ databases">
        <title>Novel Bacillus species.</title>
        <authorList>
            <person name="Liu G."/>
        </authorList>
    </citation>
    <scope>NUCLEOTIDE SEQUENCE [LARGE SCALE GENOMIC DNA]</scope>
    <source>
        <strain evidence="6 7">FJAT-49682</strain>
    </source>
</reference>
<evidence type="ECO:0000256" key="3">
    <source>
        <dbReference type="ARBA" id="ARBA00022723"/>
    </source>
</evidence>
<dbReference type="InterPro" id="IPR044203">
    <property type="entry name" value="GlbO/GLB3-like"/>
</dbReference>
<evidence type="ECO:0000313" key="7">
    <source>
        <dbReference type="Proteomes" id="UP000676456"/>
    </source>
</evidence>
<evidence type="ECO:0000313" key="6">
    <source>
        <dbReference type="EMBL" id="MBS4223184.1"/>
    </source>
</evidence>
<dbReference type="Gene3D" id="1.10.490.10">
    <property type="entry name" value="Globins"/>
    <property type="match status" value="1"/>
</dbReference>
<dbReference type="PANTHER" id="PTHR47366:SF1">
    <property type="entry name" value="TWO-ON-TWO HEMOGLOBIN-3"/>
    <property type="match status" value="1"/>
</dbReference>
<evidence type="ECO:0000256" key="5">
    <source>
        <dbReference type="ARBA" id="ARBA00034496"/>
    </source>
</evidence>
<dbReference type="SUPFAM" id="SSF46458">
    <property type="entry name" value="Globin-like"/>
    <property type="match status" value="1"/>
</dbReference>
<dbReference type="PANTHER" id="PTHR47366">
    <property type="entry name" value="TWO-ON-TWO HEMOGLOBIN-3"/>
    <property type="match status" value="1"/>
</dbReference>
<keyword evidence="2" id="KW-0349">Heme</keyword>
<dbReference type="InterPro" id="IPR009050">
    <property type="entry name" value="Globin-like_sf"/>
</dbReference>
<gene>
    <name evidence="6" type="ORF">KHA91_10555</name>
</gene>
<dbReference type="GO" id="GO:0046872">
    <property type="term" value="F:metal ion binding"/>
    <property type="evidence" value="ECO:0007669"/>
    <property type="project" value="UniProtKB-KW"/>
</dbReference>
<protein>
    <submittedName>
        <fullName evidence="6">Globin</fullName>
    </submittedName>
</protein>
<dbReference type="GO" id="GO:0005344">
    <property type="term" value="F:oxygen carrier activity"/>
    <property type="evidence" value="ECO:0007669"/>
    <property type="project" value="InterPro"/>
</dbReference>
<dbReference type="Pfam" id="PF01152">
    <property type="entry name" value="Bac_globin"/>
    <property type="match status" value="1"/>
</dbReference>
<dbReference type="GO" id="GO:0020037">
    <property type="term" value="F:heme binding"/>
    <property type="evidence" value="ECO:0007669"/>
    <property type="project" value="InterPro"/>
</dbReference>
<evidence type="ECO:0000256" key="1">
    <source>
        <dbReference type="ARBA" id="ARBA00022448"/>
    </source>
</evidence>
<keyword evidence="4" id="KW-0408">Iron</keyword>